<reference evidence="1" key="2">
    <citation type="journal article" date="2024" name="Plant">
        <title>Genomic evolution and insights into agronomic trait innovations of Sesamum species.</title>
        <authorList>
            <person name="Miao H."/>
            <person name="Wang L."/>
            <person name="Qu L."/>
            <person name="Liu H."/>
            <person name="Sun Y."/>
            <person name="Le M."/>
            <person name="Wang Q."/>
            <person name="Wei S."/>
            <person name="Zheng Y."/>
            <person name="Lin W."/>
            <person name="Duan Y."/>
            <person name="Cao H."/>
            <person name="Xiong S."/>
            <person name="Wang X."/>
            <person name="Wei L."/>
            <person name="Li C."/>
            <person name="Ma Q."/>
            <person name="Ju M."/>
            <person name="Zhao R."/>
            <person name="Li G."/>
            <person name="Mu C."/>
            <person name="Tian Q."/>
            <person name="Mei H."/>
            <person name="Zhang T."/>
            <person name="Gao T."/>
            <person name="Zhang H."/>
        </authorList>
    </citation>
    <scope>NUCLEOTIDE SEQUENCE</scope>
    <source>
        <strain evidence="1">KEN1</strain>
    </source>
</reference>
<protein>
    <recommendedName>
        <fullName evidence="2">Gag-pol polyprotein</fullName>
    </recommendedName>
</protein>
<dbReference type="EMBL" id="JACGWN010000008">
    <property type="protein sequence ID" value="KAL0440326.1"/>
    <property type="molecule type" value="Genomic_DNA"/>
</dbReference>
<dbReference type="AlphaFoldDB" id="A0AAW2WI38"/>
<gene>
    <name evidence="1" type="ORF">Slati_2515600</name>
</gene>
<comment type="caution">
    <text evidence="1">The sequence shown here is derived from an EMBL/GenBank/DDBJ whole genome shotgun (WGS) entry which is preliminary data.</text>
</comment>
<organism evidence="1">
    <name type="scientific">Sesamum latifolium</name>
    <dbReference type="NCBI Taxonomy" id="2727402"/>
    <lineage>
        <taxon>Eukaryota</taxon>
        <taxon>Viridiplantae</taxon>
        <taxon>Streptophyta</taxon>
        <taxon>Embryophyta</taxon>
        <taxon>Tracheophyta</taxon>
        <taxon>Spermatophyta</taxon>
        <taxon>Magnoliopsida</taxon>
        <taxon>eudicotyledons</taxon>
        <taxon>Gunneridae</taxon>
        <taxon>Pentapetalae</taxon>
        <taxon>asterids</taxon>
        <taxon>lamiids</taxon>
        <taxon>Lamiales</taxon>
        <taxon>Pedaliaceae</taxon>
        <taxon>Sesamum</taxon>
    </lineage>
</organism>
<sequence>METNKFNDTNYNDWLKNLKIVVDFKNQGYVLDKPLPATLPEESSPEERLTFEKWMKTTARSVVSYWLR</sequence>
<accession>A0AAW2WI38</accession>
<evidence type="ECO:0008006" key="2">
    <source>
        <dbReference type="Google" id="ProtNLM"/>
    </source>
</evidence>
<reference evidence="1" key="1">
    <citation type="submission" date="2020-06" db="EMBL/GenBank/DDBJ databases">
        <authorList>
            <person name="Li T."/>
            <person name="Hu X."/>
            <person name="Zhang T."/>
            <person name="Song X."/>
            <person name="Zhang H."/>
            <person name="Dai N."/>
            <person name="Sheng W."/>
            <person name="Hou X."/>
            <person name="Wei L."/>
        </authorList>
    </citation>
    <scope>NUCLEOTIDE SEQUENCE</scope>
    <source>
        <strain evidence="1">KEN1</strain>
        <tissue evidence="1">Leaf</tissue>
    </source>
</reference>
<evidence type="ECO:0000313" key="1">
    <source>
        <dbReference type="EMBL" id="KAL0440326.1"/>
    </source>
</evidence>
<name>A0AAW2WI38_9LAMI</name>
<proteinExistence type="predicted"/>